<evidence type="ECO:0000313" key="7">
    <source>
        <dbReference type="Proteomes" id="UP000040453"/>
    </source>
</evidence>
<dbReference type="InterPro" id="IPR015168">
    <property type="entry name" value="SsuA/THI5"/>
</dbReference>
<dbReference type="RefSeq" id="WP_042529683.1">
    <property type="nucleotide sequence ID" value="NZ_CDGG01000001.1"/>
</dbReference>
<name>A0A0A1MCW4_9BACI</name>
<dbReference type="STRING" id="545501.BN997_00705"/>
<dbReference type="PANTHER" id="PTHR30024:SF47">
    <property type="entry name" value="TAURINE-BINDING PERIPLASMIC PROTEIN"/>
    <property type="match status" value="1"/>
</dbReference>
<dbReference type="GO" id="GO:0042597">
    <property type="term" value="C:periplasmic space"/>
    <property type="evidence" value="ECO:0007669"/>
    <property type="project" value="UniProtKB-SubCell"/>
</dbReference>
<sequence length="326" mass="35670">MKIIKLGILIILAGFLTACNDSSHGSEEERTSITLANWSQPIVEQTNLLVEEEKGFFEKEGIDLTLIPGNGGQDALKTMLSGHADIAFTDPGAVYSALAQGEDLVIIYTVYPQNVFNVVTNESSSISTINDLKGKRIGIYSRASGTYQNLLVLLHEAGLSEKDVNLIETGIANFAPLLQGEVDAAAATDTALIPAEREGLTDAHVFEVRDYLNIPSDFFVVTRSTFEENKETLQAFVEAYEESAVWMMENPDAAAQLASDYAIDGREQKLNKAIIELRNAASLDENGELGVMDMDIIQKGADAYYELGLISEQLEMGDYIENIKEQ</sequence>
<accession>A0A0A1MCW4</accession>
<dbReference type="EMBL" id="CDGG01000001">
    <property type="protein sequence ID" value="CEI80893.1"/>
    <property type="molecule type" value="Genomic_DNA"/>
</dbReference>
<dbReference type="AlphaFoldDB" id="A0A0A1MCW4"/>
<feature type="domain" description="SsuA/THI5-like" evidence="5">
    <location>
        <begin position="46"/>
        <end position="254"/>
    </location>
</feature>
<protein>
    <submittedName>
        <fullName evidence="6">Putative thiamine biosynthesis protein</fullName>
    </submittedName>
</protein>
<dbReference type="PANTHER" id="PTHR30024">
    <property type="entry name" value="ALIPHATIC SULFONATES-BINDING PROTEIN-RELATED"/>
    <property type="match status" value="1"/>
</dbReference>
<evidence type="ECO:0000256" key="3">
    <source>
        <dbReference type="ARBA" id="ARBA00022729"/>
    </source>
</evidence>
<feature type="signal peptide" evidence="4">
    <location>
        <begin position="1"/>
        <end position="18"/>
    </location>
</feature>
<dbReference type="PROSITE" id="PS51257">
    <property type="entry name" value="PROKAR_LIPOPROTEIN"/>
    <property type="match status" value="1"/>
</dbReference>
<evidence type="ECO:0000256" key="4">
    <source>
        <dbReference type="SAM" id="SignalP"/>
    </source>
</evidence>
<reference evidence="6 7" key="1">
    <citation type="submission" date="2014-11" db="EMBL/GenBank/DDBJ databases">
        <authorList>
            <person name="Urmite Genomes Urmite Genomes"/>
        </authorList>
    </citation>
    <scope>NUCLEOTIDE SEQUENCE [LARGE SCALE GENOMIC DNA]</scope>
    <source>
        <strain evidence="6 7">Oc5</strain>
    </source>
</reference>
<dbReference type="SUPFAM" id="SSF53850">
    <property type="entry name" value="Periplasmic binding protein-like II"/>
    <property type="match status" value="1"/>
</dbReference>
<dbReference type="OrthoDB" id="9815602at2"/>
<evidence type="ECO:0000313" key="6">
    <source>
        <dbReference type="EMBL" id="CEI80893.1"/>
    </source>
</evidence>
<evidence type="ECO:0000256" key="1">
    <source>
        <dbReference type="ARBA" id="ARBA00004418"/>
    </source>
</evidence>
<feature type="chain" id="PRO_5039352557" evidence="4">
    <location>
        <begin position="19"/>
        <end position="326"/>
    </location>
</feature>
<dbReference type="Proteomes" id="UP000040453">
    <property type="component" value="Unassembled WGS sequence"/>
</dbReference>
<organism evidence="6 7">
    <name type="scientific">Oceanobacillus oncorhynchi</name>
    <dbReference type="NCBI Taxonomy" id="545501"/>
    <lineage>
        <taxon>Bacteria</taxon>
        <taxon>Bacillati</taxon>
        <taxon>Bacillota</taxon>
        <taxon>Bacilli</taxon>
        <taxon>Bacillales</taxon>
        <taxon>Bacillaceae</taxon>
        <taxon>Oceanobacillus</taxon>
    </lineage>
</organism>
<keyword evidence="3 4" id="KW-0732">Signal</keyword>
<comment type="subcellular location">
    <subcellularLocation>
        <location evidence="1">Periplasm</location>
    </subcellularLocation>
</comment>
<gene>
    <name evidence="6" type="ORF">BN997_00705</name>
</gene>
<keyword evidence="7" id="KW-1185">Reference proteome</keyword>
<proteinExistence type="inferred from homology"/>
<comment type="similarity">
    <text evidence="2">Belongs to the bacterial solute-binding protein SsuA/TauA family.</text>
</comment>
<evidence type="ECO:0000259" key="5">
    <source>
        <dbReference type="Pfam" id="PF09084"/>
    </source>
</evidence>
<evidence type="ECO:0000256" key="2">
    <source>
        <dbReference type="ARBA" id="ARBA00010742"/>
    </source>
</evidence>
<dbReference type="Pfam" id="PF09084">
    <property type="entry name" value="NMT1"/>
    <property type="match status" value="1"/>
</dbReference>
<dbReference type="Gene3D" id="3.40.190.10">
    <property type="entry name" value="Periplasmic binding protein-like II"/>
    <property type="match status" value="2"/>
</dbReference>